<dbReference type="HOGENOM" id="CLU_1626298_0_0_0"/>
<dbReference type="SUPFAM" id="SSF57997">
    <property type="entry name" value="Tropomyosin"/>
    <property type="match status" value="1"/>
</dbReference>
<dbReference type="STRING" id="525904.Tter_0614"/>
<accession>D1CF26</accession>
<proteinExistence type="predicted"/>
<dbReference type="OrthoDB" id="1726809at2"/>
<evidence type="ECO:0000313" key="2">
    <source>
        <dbReference type="EMBL" id="ACZ41532.1"/>
    </source>
</evidence>
<reference evidence="3" key="1">
    <citation type="journal article" date="2010" name="Stand. Genomic Sci.">
        <title>Complete genome sequence of 'Thermobaculum terrenum' type strain (YNP1).</title>
        <authorList>
            <person name="Kiss H."/>
            <person name="Cleland D."/>
            <person name="Lapidus A."/>
            <person name="Lucas S."/>
            <person name="Glavina Del Rio T."/>
            <person name="Nolan M."/>
            <person name="Tice H."/>
            <person name="Han C."/>
            <person name="Goodwin L."/>
            <person name="Pitluck S."/>
            <person name="Liolios K."/>
            <person name="Ivanova N."/>
            <person name="Mavromatis K."/>
            <person name="Ovchinnikova G."/>
            <person name="Pati A."/>
            <person name="Chen A."/>
            <person name="Palaniappan K."/>
            <person name="Land M."/>
            <person name="Hauser L."/>
            <person name="Chang Y."/>
            <person name="Jeffries C."/>
            <person name="Lu M."/>
            <person name="Brettin T."/>
            <person name="Detter J."/>
            <person name="Goker M."/>
            <person name="Tindall B."/>
            <person name="Beck B."/>
            <person name="McDermott T."/>
            <person name="Woyke T."/>
            <person name="Bristow J."/>
            <person name="Eisen J."/>
            <person name="Markowitz V."/>
            <person name="Hugenholtz P."/>
            <person name="Kyrpides N."/>
            <person name="Klenk H."/>
            <person name="Cheng J."/>
        </authorList>
    </citation>
    <scope>NUCLEOTIDE SEQUENCE [LARGE SCALE GENOMIC DNA]</scope>
    <source>
        <strain evidence="3">ATCC BAA-798 / YNP1</strain>
    </source>
</reference>
<evidence type="ECO:0000256" key="1">
    <source>
        <dbReference type="SAM" id="Coils"/>
    </source>
</evidence>
<keyword evidence="1" id="KW-0175">Coiled coil</keyword>
<organism evidence="2 3">
    <name type="scientific">Thermobaculum terrenum (strain ATCC BAA-798 / CCMEE 7001 / YNP1)</name>
    <dbReference type="NCBI Taxonomy" id="525904"/>
    <lineage>
        <taxon>Bacteria</taxon>
        <taxon>Bacillati</taxon>
        <taxon>Chloroflexota</taxon>
        <taxon>Chloroflexia</taxon>
        <taxon>Candidatus Thermobaculales</taxon>
        <taxon>Candidatus Thermobaculaceae</taxon>
        <taxon>Thermobaculum</taxon>
    </lineage>
</organism>
<dbReference type="eggNOG" id="ENOG5032WSR">
    <property type="taxonomic scope" value="Bacteria"/>
</dbReference>
<dbReference type="EMBL" id="CP001825">
    <property type="protein sequence ID" value="ACZ41532.1"/>
    <property type="molecule type" value="Genomic_DNA"/>
</dbReference>
<name>D1CF26_THET1</name>
<keyword evidence="3" id="KW-1185">Reference proteome</keyword>
<protein>
    <submittedName>
        <fullName evidence="2">Uncharacterized protein</fullName>
    </submittedName>
</protein>
<feature type="coiled-coil region" evidence="1">
    <location>
        <begin position="108"/>
        <end position="135"/>
    </location>
</feature>
<dbReference type="AlphaFoldDB" id="D1CF26"/>
<sequence length="163" mass="19104">MEEECVTLQIKLLSTTYLSIKQLAEEQGWDEEKSLRFLIDKGLADFQTERLLGTESNDEKTLLRRLADCEGRYSAMKFRAFSLERDNQTLQFKVAGLEGSVEMWKSWSEQVKQRLFELSQENQSLRDQLSQLETKALNVPMVSTNNPGFRSFWQRIRSWIIGR</sequence>
<evidence type="ECO:0000313" key="3">
    <source>
        <dbReference type="Proteomes" id="UP000000323"/>
    </source>
</evidence>
<dbReference type="RefSeq" id="WP_012874567.1">
    <property type="nucleotide sequence ID" value="NC_013525.1"/>
</dbReference>
<dbReference type="KEGG" id="ttr:Tter_0614"/>
<dbReference type="Proteomes" id="UP000000323">
    <property type="component" value="Chromosome 1"/>
</dbReference>
<gene>
    <name evidence="2" type="ordered locus">Tter_0614</name>
</gene>